<dbReference type="PANTHER" id="PTHR10953:SF102">
    <property type="entry name" value="ADENYLYLTRANSFERASE AND SULFURTRANSFERASE MOCS3"/>
    <property type="match status" value="1"/>
</dbReference>
<dbReference type="InterPro" id="IPR045886">
    <property type="entry name" value="ThiF/MoeB/HesA"/>
</dbReference>
<dbReference type="CDD" id="cd00757">
    <property type="entry name" value="ThiF_MoeB_HesA_family"/>
    <property type="match status" value="1"/>
</dbReference>
<gene>
    <name evidence="2" type="ORF">ACFQ2J_06020</name>
</gene>
<dbReference type="InterPro" id="IPR035985">
    <property type="entry name" value="Ubiquitin-activating_enz"/>
</dbReference>
<evidence type="ECO:0000313" key="2">
    <source>
        <dbReference type="EMBL" id="MFD1018755.1"/>
    </source>
</evidence>
<protein>
    <submittedName>
        <fullName evidence="2">ThiF family adenylyltransferase</fullName>
    </submittedName>
</protein>
<keyword evidence="2" id="KW-0548">Nucleotidyltransferase</keyword>
<name>A0ABW3KYM8_9BACI</name>
<dbReference type="Pfam" id="PF00899">
    <property type="entry name" value="ThiF"/>
    <property type="match status" value="1"/>
</dbReference>
<dbReference type="PANTHER" id="PTHR10953">
    <property type="entry name" value="UBIQUITIN-ACTIVATING ENZYME E1"/>
    <property type="match status" value="1"/>
</dbReference>
<keyword evidence="3" id="KW-1185">Reference proteome</keyword>
<evidence type="ECO:0000259" key="1">
    <source>
        <dbReference type="Pfam" id="PF00899"/>
    </source>
</evidence>
<dbReference type="Gene3D" id="3.40.50.720">
    <property type="entry name" value="NAD(P)-binding Rossmann-like Domain"/>
    <property type="match status" value="1"/>
</dbReference>
<organism evidence="2 3">
    <name type="scientific">Thalassobacillus hwangdonensis</name>
    <dbReference type="NCBI Taxonomy" id="546108"/>
    <lineage>
        <taxon>Bacteria</taxon>
        <taxon>Bacillati</taxon>
        <taxon>Bacillota</taxon>
        <taxon>Bacilli</taxon>
        <taxon>Bacillales</taxon>
        <taxon>Bacillaceae</taxon>
        <taxon>Thalassobacillus</taxon>
    </lineage>
</organism>
<comment type="caution">
    <text evidence="2">The sequence shown here is derived from an EMBL/GenBank/DDBJ whole genome shotgun (WGS) entry which is preliminary data.</text>
</comment>
<dbReference type="RefSeq" id="WP_386057500.1">
    <property type="nucleotide sequence ID" value="NZ_JBHTKL010000001.1"/>
</dbReference>
<proteinExistence type="predicted"/>
<reference evidence="3" key="1">
    <citation type="journal article" date="2019" name="Int. J. Syst. Evol. Microbiol.">
        <title>The Global Catalogue of Microorganisms (GCM) 10K type strain sequencing project: providing services to taxonomists for standard genome sequencing and annotation.</title>
        <authorList>
            <consortium name="The Broad Institute Genomics Platform"/>
            <consortium name="The Broad Institute Genome Sequencing Center for Infectious Disease"/>
            <person name="Wu L."/>
            <person name="Ma J."/>
        </authorList>
    </citation>
    <scope>NUCLEOTIDE SEQUENCE [LARGE SCALE GENOMIC DNA]</scope>
    <source>
        <strain evidence="3">CCUG 56607</strain>
    </source>
</reference>
<dbReference type="EMBL" id="JBHTKL010000001">
    <property type="protein sequence ID" value="MFD1018755.1"/>
    <property type="molecule type" value="Genomic_DNA"/>
</dbReference>
<evidence type="ECO:0000313" key="3">
    <source>
        <dbReference type="Proteomes" id="UP001596990"/>
    </source>
</evidence>
<dbReference type="InterPro" id="IPR000594">
    <property type="entry name" value="ThiF_NAD_FAD-bd"/>
</dbReference>
<dbReference type="Proteomes" id="UP001596990">
    <property type="component" value="Unassembled WGS sequence"/>
</dbReference>
<accession>A0ABW3KYM8</accession>
<dbReference type="SUPFAM" id="SSF69572">
    <property type="entry name" value="Activating enzymes of the ubiquitin-like proteins"/>
    <property type="match status" value="1"/>
</dbReference>
<sequence>MNDERYSRQVLFSPIGRDGQEKLNESSVLIIGAGALGTVVANHLVRAGVGKIRIVDRDYVEPSNLQRQMLYTEEDASRMLPKAVAAKQRLSVINSSVEVEAHVMDVTAEQMEKLTTGVDIIIDGTDNFSTRYIINDASFKYNIPFSYGGAVSSRGMTAFFVPGKTPCLRCIIPDGAGNGQTCDTAGVIAPVVDMVASLQVTEAIKWLTDNKGALRNDLYSFDLWKNTQFSMKLSNPRKQCTTCQTKEYPYLSGEAGKVQQVLCGRDTIQFHHRHAFDLEEWANTLGKVAEVKHTPFLIKAEIDDGIHLVLFSDGRVLVQGTTEVAKARSYYDRFIGS</sequence>
<feature type="domain" description="THIF-type NAD/FAD binding fold" evidence="1">
    <location>
        <begin position="6"/>
        <end position="241"/>
    </location>
</feature>
<keyword evidence="2" id="KW-0808">Transferase</keyword>
<dbReference type="GO" id="GO:0016779">
    <property type="term" value="F:nucleotidyltransferase activity"/>
    <property type="evidence" value="ECO:0007669"/>
    <property type="project" value="UniProtKB-KW"/>
</dbReference>